<proteinExistence type="predicted"/>
<accession>A0A1F5YIJ9</accession>
<organism evidence="3 4">
    <name type="scientific">Candidatus Gottesmanbacteria bacterium RBG_13_37_7</name>
    <dbReference type="NCBI Taxonomy" id="1798369"/>
    <lineage>
        <taxon>Bacteria</taxon>
        <taxon>Candidatus Gottesmaniibacteriota</taxon>
    </lineage>
</organism>
<comment type="caution">
    <text evidence="3">The sequence shown here is derived from an EMBL/GenBank/DDBJ whole genome shotgun (WGS) entry which is preliminary data.</text>
</comment>
<reference evidence="3 4" key="1">
    <citation type="journal article" date="2016" name="Nat. Commun.">
        <title>Thousands of microbial genomes shed light on interconnected biogeochemical processes in an aquifer system.</title>
        <authorList>
            <person name="Anantharaman K."/>
            <person name="Brown C.T."/>
            <person name="Hug L.A."/>
            <person name="Sharon I."/>
            <person name="Castelle C.J."/>
            <person name="Probst A.J."/>
            <person name="Thomas B.C."/>
            <person name="Singh A."/>
            <person name="Wilkins M.J."/>
            <person name="Karaoz U."/>
            <person name="Brodie E.L."/>
            <person name="Williams K.H."/>
            <person name="Hubbard S.S."/>
            <person name="Banfield J.F."/>
        </authorList>
    </citation>
    <scope>NUCLEOTIDE SEQUENCE [LARGE SCALE GENOMIC DNA]</scope>
</reference>
<keyword evidence="1" id="KW-0812">Transmembrane</keyword>
<feature type="domain" description="DUF5673" evidence="2">
    <location>
        <begin position="130"/>
        <end position="191"/>
    </location>
</feature>
<feature type="transmembrane region" description="Helical" evidence="1">
    <location>
        <begin position="106"/>
        <end position="123"/>
    </location>
</feature>
<name>A0A1F5YIJ9_9BACT</name>
<keyword evidence="1" id="KW-0472">Membrane</keyword>
<keyword evidence="1" id="KW-1133">Transmembrane helix</keyword>
<feature type="transmembrane region" description="Helical" evidence="1">
    <location>
        <begin position="84"/>
        <end position="100"/>
    </location>
</feature>
<dbReference type="InterPro" id="IPR043730">
    <property type="entry name" value="DUF5673"/>
</dbReference>
<dbReference type="Pfam" id="PF18923">
    <property type="entry name" value="DUF5673"/>
    <property type="match status" value="1"/>
</dbReference>
<sequence>MIKHIYGEDLFTMSILDWFIFGQIAQEKTTEIKEDLENRQKQIAQLQKPATDTYSYVLPSNAVEIFRWRSLSRVYLNNINKKKAYGLCLFILMLIILTGFLTDWIFALVILLVIIVLALFISIKPSEVENIITDKGIYTSEIFFPWEMMKDFNISKLLDFNLLVIETKTSRLSQIETVIKEKDINTIREAVSRFLPTTKTLRRKWVDYVLLLVARLTR</sequence>
<evidence type="ECO:0000259" key="2">
    <source>
        <dbReference type="Pfam" id="PF18923"/>
    </source>
</evidence>
<evidence type="ECO:0000313" key="3">
    <source>
        <dbReference type="EMBL" id="OGF99995.1"/>
    </source>
</evidence>
<evidence type="ECO:0000256" key="1">
    <source>
        <dbReference type="SAM" id="Phobius"/>
    </source>
</evidence>
<protein>
    <recommendedName>
        <fullName evidence="2">DUF5673 domain-containing protein</fullName>
    </recommendedName>
</protein>
<gene>
    <name evidence="3" type="ORF">A2Y99_01605</name>
</gene>
<evidence type="ECO:0000313" key="4">
    <source>
        <dbReference type="Proteomes" id="UP000178230"/>
    </source>
</evidence>
<dbReference type="AlphaFoldDB" id="A0A1F5YIJ9"/>
<dbReference type="EMBL" id="MFIY01000031">
    <property type="protein sequence ID" value="OGF99995.1"/>
    <property type="molecule type" value="Genomic_DNA"/>
</dbReference>
<dbReference type="Proteomes" id="UP000178230">
    <property type="component" value="Unassembled WGS sequence"/>
</dbReference>